<comment type="caution">
    <text evidence="2">The sequence shown here is derived from an EMBL/GenBank/DDBJ whole genome shotgun (WGS) entry which is preliminary data.</text>
</comment>
<dbReference type="Proteomes" id="UP001161325">
    <property type="component" value="Unassembled WGS sequence"/>
</dbReference>
<dbReference type="InterPro" id="IPR052517">
    <property type="entry name" value="GlcG_carb_metab_protein"/>
</dbReference>
<gene>
    <name evidence="2" type="ORF">rosag_48800</name>
</gene>
<dbReference type="PANTHER" id="PTHR34309:SF1">
    <property type="entry name" value="PROTEIN GLCG"/>
    <property type="match status" value="1"/>
</dbReference>
<dbReference type="InterPro" id="IPR005624">
    <property type="entry name" value="PduO/GlcC-like"/>
</dbReference>
<evidence type="ECO:0000313" key="2">
    <source>
        <dbReference type="EMBL" id="GLC28367.1"/>
    </source>
</evidence>
<proteinExistence type="predicted"/>
<name>A0AA37QDK3_9BACT</name>
<dbReference type="EMBL" id="BRXS01000009">
    <property type="protein sequence ID" value="GLC28367.1"/>
    <property type="molecule type" value="Genomic_DNA"/>
</dbReference>
<reference evidence="2" key="1">
    <citation type="submission" date="2022-08" db="EMBL/GenBank/DDBJ databases">
        <title>Draft genome sequencing of Roseisolibacter agri AW1220.</title>
        <authorList>
            <person name="Tobiishi Y."/>
            <person name="Tonouchi A."/>
        </authorList>
    </citation>
    <scope>NUCLEOTIDE SEQUENCE</scope>
    <source>
        <strain evidence="2">AW1220</strain>
    </source>
</reference>
<dbReference type="Gene3D" id="3.30.450.150">
    <property type="entry name" value="Haem-degrading domain"/>
    <property type="match status" value="1"/>
</dbReference>
<organism evidence="2 3">
    <name type="scientific">Roseisolibacter agri</name>
    <dbReference type="NCBI Taxonomy" id="2014610"/>
    <lineage>
        <taxon>Bacteria</taxon>
        <taxon>Pseudomonadati</taxon>
        <taxon>Gemmatimonadota</taxon>
        <taxon>Gemmatimonadia</taxon>
        <taxon>Gemmatimonadales</taxon>
        <taxon>Gemmatimonadaceae</taxon>
        <taxon>Roseisolibacter</taxon>
    </lineage>
</organism>
<evidence type="ECO:0000256" key="1">
    <source>
        <dbReference type="SAM" id="SignalP"/>
    </source>
</evidence>
<dbReference type="AlphaFoldDB" id="A0AA37QDK3"/>
<evidence type="ECO:0008006" key="4">
    <source>
        <dbReference type="Google" id="ProtNLM"/>
    </source>
</evidence>
<dbReference type="InterPro" id="IPR038084">
    <property type="entry name" value="PduO/GlcC-like_sf"/>
</dbReference>
<keyword evidence="1" id="KW-0732">Signal</keyword>
<evidence type="ECO:0000313" key="3">
    <source>
        <dbReference type="Proteomes" id="UP001161325"/>
    </source>
</evidence>
<keyword evidence="3" id="KW-1185">Reference proteome</keyword>
<accession>A0AA37QDK3</accession>
<feature type="signal peptide" evidence="1">
    <location>
        <begin position="1"/>
        <end position="21"/>
    </location>
</feature>
<feature type="chain" id="PRO_5041296907" description="Heme-binding protein" evidence="1">
    <location>
        <begin position="22"/>
        <end position="159"/>
    </location>
</feature>
<dbReference type="RefSeq" id="WP_284352763.1">
    <property type="nucleotide sequence ID" value="NZ_BRXS01000009.1"/>
</dbReference>
<dbReference type="Pfam" id="PF03928">
    <property type="entry name" value="HbpS-like"/>
    <property type="match status" value="1"/>
</dbReference>
<protein>
    <recommendedName>
        <fullName evidence="4">Heme-binding protein</fullName>
    </recommendedName>
</protein>
<dbReference type="PANTHER" id="PTHR34309">
    <property type="entry name" value="SLR1406 PROTEIN"/>
    <property type="match status" value="1"/>
</dbReference>
<sequence>MRFRIDCLLLLVLGATTVVHAQTRQAPTLSLDGARRALAASEAESTRMSLNVCIVVVDAGGEPVAMARQDGVLPALCDVARAKARTAARYGRSSRAWSELLGRGNAGALMNLPDMFAVEGGVPVTVSAVVVGAVGVSGASAAQDGQVAQAGAAALAAPR</sequence>
<dbReference type="SUPFAM" id="SSF143744">
    <property type="entry name" value="GlcG-like"/>
    <property type="match status" value="1"/>
</dbReference>